<feature type="binding site" evidence="3">
    <location>
        <position position="42"/>
    </location>
    <ligand>
        <name>Mg(2+)</name>
        <dbReference type="ChEBI" id="CHEBI:18420"/>
        <label>1</label>
    </ligand>
</feature>
<name>E3EKY0_PAEPS</name>
<dbReference type="PANTHER" id="PTHR16222">
    <property type="entry name" value="ADP-RIBOSYLGLYCOHYDROLASE"/>
    <property type="match status" value="1"/>
</dbReference>
<dbReference type="InterPro" id="IPR036705">
    <property type="entry name" value="Ribosyl_crysJ1_sf"/>
</dbReference>
<proteinExistence type="inferred from homology"/>
<dbReference type="GO" id="GO:0046872">
    <property type="term" value="F:metal ion binding"/>
    <property type="evidence" value="ECO:0007669"/>
    <property type="project" value="UniProtKB-KW"/>
</dbReference>
<keyword evidence="3" id="KW-0460">Magnesium</keyword>
<dbReference type="Pfam" id="PF03747">
    <property type="entry name" value="ADP_ribosyl_GH"/>
    <property type="match status" value="1"/>
</dbReference>
<comment type="similarity">
    <text evidence="1">Belongs to the ADP-ribosylglycohydrolase family.</text>
</comment>
<dbReference type="InterPro" id="IPR005502">
    <property type="entry name" value="Ribosyl_crysJ1"/>
</dbReference>
<evidence type="ECO:0000256" key="1">
    <source>
        <dbReference type="ARBA" id="ARBA00010702"/>
    </source>
</evidence>
<dbReference type="PATRIC" id="fig|886882.15.peg.5414"/>
<feature type="binding site" evidence="3">
    <location>
        <position position="258"/>
    </location>
    <ligand>
        <name>Mg(2+)</name>
        <dbReference type="ChEBI" id="CHEBI:18420"/>
        <label>1</label>
    </ligand>
</feature>
<dbReference type="GO" id="GO:0016787">
    <property type="term" value="F:hydrolase activity"/>
    <property type="evidence" value="ECO:0007669"/>
    <property type="project" value="UniProtKB-KW"/>
</dbReference>
<feature type="binding site" evidence="3">
    <location>
        <position position="255"/>
    </location>
    <ligand>
        <name>Mg(2+)</name>
        <dbReference type="ChEBI" id="CHEBI:18420"/>
        <label>1</label>
    </ligand>
</feature>
<geneLocation type="plasmid" evidence="4 5">
    <name>pSC2</name>
</geneLocation>
<feature type="binding site" evidence="3">
    <location>
        <position position="41"/>
    </location>
    <ligand>
        <name>Mg(2+)</name>
        <dbReference type="ChEBI" id="CHEBI:18420"/>
        <label>1</label>
    </ligand>
</feature>
<dbReference type="AlphaFoldDB" id="E3EKY0"/>
<sequence>MGLAVGDALGVPAEFKKRDSYTLIVDMIGFGTHNQPPGTWSDDTSMTLCLIENLIDGYNREQLKQIFVNWYYYGHWTPDGKLPFDIGASTFKVLSKIKAGVLAPEAETGAADEMSNGNGSLMRVLPLSFYLKDTNETDKFSIIEEVSGITHAHIRSKLACGLYVEIAIHLIKGLSPIDSYQKARLSVYDHYKERVAMNEFDRFHRIFKEDISEYLRDQIKSTGYVIDTLEASLWRFLKGHSFEDTVLLAVNLGEDTDTIGALSGGLAGIYYGLQNIPQKWVNELARHDEIEQLCQLFYNQLSAQLST</sequence>
<dbReference type="SUPFAM" id="SSF101478">
    <property type="entry name" value="ADP-ribosylglycohydrolase"/>
    <property type="match status" value="1"/>
</dbReference>
<dbReference type="Gene3D" id="1.10.4080.10">
    <property type="entry name" value="ADP-ribosylation/Crystallin J1"/>
    <property type="match status" value="1"/>
</dbReference>
<organism evidence="4 5">
    <name type="scientific">Paenibacillus polymyxa (strain SC2)</name>
    <name type="common">Bacillus polymyxa</name>
    <dbReference type="NCBI Taxonomy" id="886882"/>
    <lineage>
        <taxon>Bacteria</taxon>
        <taxon>Bacillati</taxon>
        <taxon>Bacillota</taxon>
        <taxon>Bacilli</taxon>
        <taxon>Bacillales</taxon>
        <taxon>Paenibacillaceae</taxon>
        <taxon>Paenibacillus</taxon>
    </lineage>
</organism>
<dbReference type="EMBL" id="CP002214">
    <property type="protein sequence ID" value="ADO59885.2"/>
    <property type="molecule type" value="Genomic_DNA"/>
</dbReference>
<evidence type="ECO:0000313" key="4">
    <source>
        <dbReference type="EMBL" id="ADO59885.2"/>
    </source>
</evidence>
<dbReference type="PANTHER" id="PTHR16222:SF24">
    <property type="entry name" value="ADP-RIBOSYLHYDROLASE ARH3"/>
    <property type="match status" value="1"/>
</dbReference>
<evidence type="ECO:0000256" key="3">
    <source>
        <dbReference type="PIRSR" id="PIRSR605502-1"/>
    </source>
</evidence>
<keyword evidence="4" id="KW-0614">Plasmid</keyword>
<accession>E3EKY0</accession>
<reference evidence="4 5" key="1">
    <citation type="journal article" date="2011" name="J. Bacteriol.">
        <title>Complete genome sequence of Paenibacillus polymyxa SC2, a strain of plant growth-promoting Rhizobacterium with broad-spectrum antimicrobial activity.</title>
        <authorList>
            <person name="Ma M."/>
            <person name="Wang C."/>
            <person name="Ding Y."/>
            <person name="Li L."/>
            <person name="Shen D."/>
            <person name="Jiang X."/>
            <person name="Guan D."/>
            <person name="Cao F."/>
            <person name="Chen H."/>
            <person name="Feng R."/>
            <person name="Wang X."/>
            <person name="Ge Y."/>
            <person name="Yao L."/>
            <person name="Bing X."/>
            <person name="Yang X."/>
            <person name="Li J."/>
            <person name="Du B."/>
        </authorList>
    </citation>
    <scope>NUCLEOTIDE SEQUENCE [LARGE SCALE GENOMIC DNA]</scope>
    <source>
        <strain evidence="4 5">SC2</strain>
        <plasmid evidence="5">pSC2</plasmid>
    </source>
</reference>
<dbReference type="eggNOG" id="COG1397">
    <property type="taxonomic scope" value="Bacteria"/>
</dbReference>
<dbReference type="KEGG" id="ppm:PPSC2_25540"/>
<gene>
    <name evidence="4" type="ORF">PPSC2_25540</name>
</gene>
<dbReference type="InterPro" id="IPR050792">
    <property type="entry name" value="ADP-ribosylglycohydrolase"/>
</dbReference>
<dbReference type="Proteomes" id="UP000006868">
    <property type="component" value="Plasmid pSC2"/>
</dbReference>
<dbReference type="HOGENOM" id="CLU_024566_8_1_9"/>
<protein>
    <submittedName>
        <fullName evidence="4">Crystallin</fullName>
    </submittedName>
</protein>
<evidence type="ECO:0000313" key="5">
    <source>
        <dbReference type="Proteomes" id="UP000006868"/>
    </source>
</evidence>
<feature type="binding site" evidence="3">
    <location>
        <position position="43"/>
    </location>
    <ligand>
        <name>Mg(2+)</name>
        <dbReference type="ChEBI" id="CHEBI:18420"/>
        <label>1</label>
    </ligand>
</feature>
<keyword evidence="3" id="KW-0479">Metal-binding</keyword>
<feature type="binding site" evidence="3">
    <location>
        <position position="257"/>
    </location>
    <ligand>
        <name>Mg(2+)</name>
        <dbReference type="ChEBI" id="CHEBI:18420"/>
        <label>1</label>
    </ligand>
</feature>
<evidence type="ECO:0000256" key="2">
    <source>
        <dbReference type="ARBA" id="ARBA00022801"/>
    </source>
</evidence>
<comment type="cofactor">
    <cofactor evidence="3">
        <name>Mg(2+)</name>
        <dbReference type="ChEBI" id="CHEBI:18420"/>
    </cofactor>
    <text evidence="3">Binds 2 magnesium ions per subunit.</text>
</comment>
<keyword evidence="2" id="KW-0378">Hydrolase</keyword>